<dbReference type="EMBL" id="FXWH01000001">
    <property type="protein sequence ID" value="SMQ65005.1"/>
    <property type="molecule type" value="Genomic_DNA"/>
</dbReference>
<dbReference type="RefSeq" id="WP_086434263.1">
    <property type="nucleotide sequence ID" value="NZ_FXWH01000001.1"/>
</dbReference>
<gene>
    <name evidence="1" type="ORF">SAMN06297229_1158</name>
</gene>
<dbReference type="Proteomes" id="UP000194450">
    <property type="component" value="Unassembled WGS sequence"/>
</dbReference>
<organism evidence="1 2">
    <name type="scientific">Pseudidiomarina planktonica</name>
    <dbReference type="NCBI Taxonomy" id="1323738"/>
    <lineage>
        <taxon>Bacteria</taxon>
        <taxon>Pseudomonadati</taxon>
        <taxon>Pseudomonadota</taxon>
        <taxon>Gammaproteobacteria</taxon>
        <taxon>Alteromonadales</taxon>
        <taxon>Idiomarinaceae</taxon>
        <taxon>Pseudidiomarina</taxon>
    </lineage>
</organism>
<dbReference type="OrthoDB" id="292170at2"/>
<accession>A0A1Y6EQM4</accession>
<dbReference type="InterPro" id="IPR045493">
    <property type="entry name" value="DUF6435"/>
</dbReference>
<dbReference type="NCBIfam" id="NF033487">
    <property type="entry name" value="Lacal_2735_fam"/>
    <property type="match status" value="1"/>
</dbReference>
<sequence length="61" mass="6969">MFGLFKNDPVKKLRKQHSQIQEQAMIAQRNGDIRKYSMLSLEAENLWNEIVAAEAAKPPQG</sequence>
<evidence type="ECO:0000313" key="2">
    <source>
        <dbReference type="Proteomes" id="UP000194450"/>
    </source>
</evidence>
<reference evidence="2" key="1">
    <citation type="submission" date="2017-04" db="EMBL/GenBank/DDBJ databases">
        <authorList>
            <person name="Varghese N."/>
            <person name="Submissions S."/>
        </authorList>
    </citation>
    <scope>NUCLEOTIDE SEQUENCE [LARGE SCALE GENOMIC DNA]</scope>
</reference>
<evidence type="ECO:0000313" key="1">
    <source>
        <dbReference type="EMBL" id="SMQ65005.1"/>
    </source>
</evidence>
<name>A0A1Y6EQM4_9GAMM</name>
<protein>
    <recommendedName>
        <fullName evidence="3">Lacal_2735 family protein</fullName>
    </recommendedName>
</protein>
<evidence type="ECO:0008006" key="3">
    <source>
        <dbReference type="Google" id="ProtNLM"/>
    </source>
</evidence>
<keyword evidence="2" id="KW-1185">Reference proteome</keyword>
<dbReference type="Pfam" id="PF20027">
    <property type="entry name" value="DUF6435"/>
    <property type="match status" value="1"/>
</dbReference>
<proteinExistence type="predicted"/>
<dbReference type="AlphaFoldDB" id="A0A1Y6EQM4"/>